<dbReference type="STRING" id="870908.SAMN04488044_3270"/>
<evidence type="ECO:0000313" key="1">
    <source>
        <dbReference type="EMBL" id="SHH78931.1"/>
    </source>
</evidence>
<gene>
    <name evidence="1" type="ORF">SAMN04488044_3270</name>
</gene>
<protein>
    <submittedName>
        <fullName evidence="1">Uncharacterized protein</fullName>
    </submittedName>
</protein>
<reference evidence="2" key="1">
    <citation type="submission" date="2016-11" db="EMBL/GenBank/DDBJ databases">
        <authorList>
            <person name="Varghese N."/>
            <person name="Submissions S."/>
        </authorList>
    </citation>
    <scope>NUCLEOTIDE SEQUENCE [LARGE SCALE GENOMIC DNA]</scope>
    <source>
        <strain evidence="2">DSM 28223</strain>
    </source>
</reference>
<proteinExistence type="predicted"/>
<dbReference type="Proteomes" id="UP000184211">
    <property type="component" value="Unassembled WGS sequence"/>
</dbReference>
<evidence type="ECO:0000313" key="2">
    <source>
        <dbReference type="Proteomes" id="UP000184211"/>
    </source>
</evidence>
<keyword evidence="2" id="KW-1185">Reference proteome</keyword>
<dbReference type="EMBL" id="FQWM01000009">
    <property type="protein sequence ID" value="SHH78931.1"/>
    <property type="molecule type" value="Genomic_DNA"/>
</dbReference>
<sequence>MGTCIRDERHPFTGLKVPGYGINGTQMQDKGHRFPVGSKDRKIWWFSAALAPYFWLSDLPMGRF</sequence>
<accession>A0A1M5VUM7</accession>
<name>A0A1M5VUM7_9RHOB</name>
<dbReference type="AlphaFoldDB" id="A0A1M5VUM7"/>
<organism evidence="1 2">
    <name type="scientific">Cognatishimia maritima</name>
    <dbReference type="NCBI Taxonomy" id="870908"/>
    <lineage>
        <taxon>Bacteria</taxon>
        <taxon>Pseudomonadati</taxon>
        <taxon>Pseudomonadota</taxon>
        <taxon>Alphaproteobacteria</taxon>
        <taxon>Rhodobacterales</taxon>
        <taxon>Paracoccaceae</taxon>
        <taxon>Cognatishimia</taxon>
    </lineage>
</organism>